<proteinExistence type="predicted"/>
<dbReference type="KEGG" id="vg:23680038"/>
<reference evidence="3 4" key="1">
    <citation type="journal article" date="2015" name="PLoS ONE">
        <title>Investigation of a Large Collection of Pseudomonas aeruginosa Bacteriophages Collected from a Single Environmental Source in Abidjan, Cote d'Ivoire.</title>
        <authorList>
            <person name="Essoh C."/>
            <person name="Latino L."/>
            <person name="Midoux C."/>
            <person name="Blouin Y."/>
            <person name="Loukou G."/>
            <person name="Nguetta S.P."/>
            <person name="Lathro S."/>
            <person name="Cablanmian A."/>
            <person name="Kouassi A.K."/>
            <person name="Vergnaud G."/>
            <person name="Pourcel C."/>
        </authorList>
    </citation>
    <scope>NUCLEOTIDE SEQUENCE [LARGE SCALE GENOMIC DNA]</scope>
    <source>
        <strain evidence="3">Ab18</strain>
    </source>
</reference>
<keyword evidence="4" id="KW-1185">Reference proteome</keyword>
<dbReference type="EMBL" id="LN610577">
    <property type="protein sequence ID" value="CEF89692.1"/>
    <property type="molecule type" value="Genomic_DNA"/>
</dbReference>
<accession>A0A0A1IX11</accession>
<keyword evidence="1" id="KW-0175">Coiled coil</keyword>
<gene>
    <name evidence="3" type="primary">ORF53</name>
</gene>
<organism evidence="3 4">
    <name type="scientific">Pseudomonas phage vB_PaeS_PAO1_Ab18</name>
    <dbReference type="NCBI Taxonomy" id="1548905"/>
    <lineage>
        <taxon>Viruses</taxon>
        <taxon>Duplodnaviria</taxon>
        <taxon>Heunggongvirae</taxon>
        <taxon>Uroviricota</taxon>
        <taxon>Caudoviricetes</taxon>
        <taxon>Mesyanzhinovviridae</taxon>
        <taxon>Bradleyvirinae</taxon>
        <taxon>Abidjanvirus</taxon>
        <taxon>Abidjanvirus Ab18</taxon>
        <taxon>Pseudomonas virus Ab18</taxon>
    </lineage>
</organism>
<dbReference type="Proteomes" id="UP000030226">
    <property type="component" value="Segment"/>
</dbReference>
<name>A0A0A1IX11_9CAUD</name>
<dbReference type="RefSeq" id="YP_009125156.1">
    <property type="nucleotide sequence ID" value="NC_026594.1"/>
</dbReference>
<evidence type="ECO:0000256" key="1">
    <source>
        <dbReference type="SAM" id="Coils"/>
    </source>
</evidence>
<dbReference type="GeneID" id="23680038"/>
<evidence type="ECO:0000313" key="3">
    <source>
        <dbReference type="EMBL" id="CEF89692.1"/>
    </source>
</evidence>
<protein>
    <submittedName>
        <fullName evidence="3">Uncharacterized protein</fullName>
    </submittedName>
</protein>
<dbReference type="OrthoDB" id="7888at10239"/>
<feature type="coiled-coil region" evidence="1">
    <location>
        <begin position="80"/>
        <end position="132"/>
    </location>
</feature>
<evidence type="ECO:0000313" key="4">
    <source>
        <dbReference type="Proteomes" id="UP000030226"/>
    </source>
</evidence>
<evidence type="ECO:0000256" key="2">
    <source>
        <dbReference type="SAM" id="MobiDB-lite"/>
    </source>
</evidence>
<feature type="region of interest" description="Disordered" evidence="2">
    <location>
        <begin position="211"/>
        <end position="262"/>
    </location>
</feature>
<sequence length="262" mass="28329">MDFEFQEVETIDAVPEQFRGLYTEADGKFKLNETYKGVAEAVTGLNRSLKASRAEAKALKGSKVDLSPLAEFGEDPASIAEAVKNKLTELEGQLAQGDKAKLNLDKVKQDLAQAHAKDLEKVNKRADALQTQLYGLLVENAATTAIAELKGIPELLMPFVKTQVNVVEEDGEFRVYVVDPQGDRRYSGVTGQPMSIKELVSEMKANEKFGRLFESEAPQGGGTPPGGARRPSQQPAGERSSVDKIAAGLAKGQARARGGLRR</sequence>